<evidence type="ECO:0000313" key="3">
    <source>
        <dbReference type="Proteomes" id="UP000254346"/>
    </source>
</evidence>
<keyword evidence="1" id="KW-0472">Membrane</keyword>
<name>A0A379VRN2_SALET</name>
<keyword evidence="1" id="KW-0812">Transmembrane</keyword>
<evidence type="ECO:0000256" key="1">
    <source>
        <dbReference type="SAM" id="Phobius"/>
    </source>
</evidence>
<dbReference type="AlphaFoldDB" id="A0A379VRN2"/>
<keyword evidence="1" id="KW-1133">Transmembrane helix</keyword>
<gene>
    <name evidence="2" type="primary">ydiK_2</name>
    <name evidence="2" type="ORF">NCTC8256_03463</name>
</gene>
<accession>A0A379VRN2</accession>
<feature type="transmembrane region" description="Helical" evidence="1">
    <location>
        <begin position="20"/>
        <end position="43"/>
    </location>
</feature>
<dbReference type="EMBL" id="UGXR01000001">
    <property type="protein sequence ID" value="SUH09492.1"/>
    <property type="molecule type" value="Genomic_DNA"/>
</dbReference>
<proteinExistence type="predicted"/>
<evidence type="ECO:0000313" key="2">
    <source>
        <dbReference type="EMBL" id="SUH09492.1"/>
    </source>
</evidence>
<protein>
    <submittedName>
        <fullName evidence="2">Putative inner membrane protein</fullName>
    </submittedName>
</protein>
<sequence>MGIRHFACRLAAKRGDAAVLLAAQAIRAVALGVVVTALVQAVLGGGRTGDFRRALRYPVDGSDDPFVSGSVGGRCRY</sequence>
<organism evidence="2 3">
    <name type="scientific">Salmonella enterica I</name>
    <dbReference type="NCBI Taxonomy" id="59201"/>
    <lineage>
        <taxon>Bacteria</taxon>
        <taxon>Pseudomonadati</taxon>
        <taxon>Pseudomonadota</taxon>
        <taxon>Gammaproteobacteria</taxon>
        <taxon>Enterobacterales</taxon>
        <taxon>Enterobacteriaceae</taxon>
        <taxon>Salmonella</taxon>
    </lineage>
</organism>
<reference evidence="2 3" key="1">
    <citation type="submission" date="2018-06" db="EMBL/GenBank/DDBJ databases">
        <authorList>
            <consortium name="Pathogen Informatics"/>
            <person name="Doyle S."/>
        </authorList>
    </citation>
    <scope>NUCLEOTIDE SEQUENCE [LARGE SCALE GENOMIC DNA]</scope>
    <source>
        <strain evidence="2 3">NCTC8256</strain>
    </source>
</reference>
<dbReference type="Proteomes" id="UP000254346">
    <property type="component" value="Unassembled WGS sequence"/>
</dbReference>